<reference evidence="9 10" key="1">
    <citation type="submission" date="2014-05" db="EMBL/GenBank/DDBJ databases">
        <title>Draft genome sequence of a rare smut relative, Tilletiaria anomala UBC 951.</title>
        <authorList>
            <consortium name="DOE Joint Genome Institute"/>
            <person name="Toome M."/>
            <person name="Kuo A."/>
            <person name="Henrissat B."/>
            <person name="Lipzen A."/>
            <person name="Tritt A."/>
            <person name="Yoshinaga Y."/>
            <person name="Zane M."/>
            <person name="Barry K."/>
            <person name="Grigoriev I.V."/>
            <person name="Spatafora J.W."/>
            <person name="Aimea M.C."/>
        </authorList>
    </citation>
    <scope>NUCLEOTIDE SEQUENCE [LARGE SCALE GENOMIC DNA]</scope>
    <source>
        <strain evidence="9 10">UBC 951</strain>
    </source>
</reference>
<comment type="similarity">
    <text evidence="6">Belongs to the mitochondrion-specific ribosomal protein mL54 family.</text>
</comment>
<dbReference type="OMA" id="YPPWLFK"/>
<dbReference type="EMBL" id="JMSN01000051">
    <property type="protein sequence ID" value="KDN44517.1"/>
    <property type="molecule type" value="Genomic_DNA"/>
</dbReference>
<feature type="non-terminal residue" evidence="9">
    <location>
        <position position="1"/>
    </location>
</feature>
<evidence type="ECO:0000256" key="5">
    <source>
        <dbReference type="ARBA" id="ARBA00023274"/>
    </source>
</evidence>
<evidence type="ECO:0000313" key="10">
    <source>
        <dbReference type="Proteomes" id="UP000027361"/>
    </source>
</evidence>
<evidence type="ECO:0000256" key="4">
    <source>
        <dbReference type="ARBA" id="ARBA00023128"/>
    </source>
</evidence>
<keyword evidence="5" id="KW-0687">Ribonucleoprotein</keyword>
<keyword evidence="10" id="KW-1185">Reference proteome</keyword>
<dbReference type="GO" id="GO:0005762">
    <property type="term" value="C:mitochondrial large ribosomal subunit"/>
    <property type="evidence" value="ECO:0007669"/>
    <property type="project" value="TreeGrafter"/>
</dbReference>
<comment type="caution">
    <text evidence="9">The sequence shown here is derived from an EMBL/GenBank/DDBJ whole genome shotgun (WGS) entry which is preliminary data.</text>
</comment>
<name>A0A066VS15_TILAU</name>
<dbReference type="PANTHER" id="PTHR28595">
    <property type="entry name" value="39S RIBOSOMAL PROTEIN L54, MITOCHONDRIAL"/>
    <property type="match status" value="1"/>
</dbReference>
<comment type="subcellular location">
    <subcellularLocation>
        <location evidence="1">Mitochondrion</location>
    </subcellularLocation>
</comment>
<evidence type="ECO:0000256" key="7">
    <source>
        <dbReference type="ARBA" id="ARBA00035179"/>
    </source>
</evidence>
<feature type="compositionally biased region" description="Basic and acidic residues" evidence="8">
    <location>
        <begin position="169"/>
        <end position="178"/>
    </location>
</feature>
<dbReference type="Proteomes" id="UP000027361">
    <property type="component" value="Unassembled WGS sequence"/>
</dbReference>
<dbReference type="GeneID" id="25262492"/>
<evidence type="ECO:0000256" key="3">
    <source>
        <dbReference type="ARBA" id="ARBA00022980"/>
    </source>
</evidence>
<proteinExistence type="inferred from homology"/>
<dbReference type="Pfam" id="PF08561">
    <property type="entry name" value="Ribosomal_L37"/>
    <property type="match status" value="1"/>
</dbReference>
<gene>
    <name evidence="9" type="ORF">K437DRAFT_224920</name>
</gene>
<accession>A0A066VS15</accession>
<keyword evidence="4" id="KW-0496">Mitochondrion</keyword>
<dbReference type="InterPro" id="IPR013870">
    <property type="entry name" value="Ribosomal_mL54"/>
</dbReference>
<organism evidence="9 10">
    <name type="scientific">Tilletiaria anomala (strain ATCC 24038 / CBS 436.72 / UBC 951)</name>
    <dbReference type="NCBI Taxonomy" id="1037660"/>
    <lineage>
        <taxon>Eukaryota</taxon>
        <taxon>Fungi</taxon>
        <taxon>Dikarya</taxon>
        <taxon>Basidiomycota</taxon>
        <taxon>Ustilaginomycotina</taxon>
        <taxon>Exobasidiomycetes</taxon>
        <taxon>Georgefischeriales</taxon>
        <taxon>Tilletiariaceae</taxon>
        <taxon>Tilletiaria</taxon>
    </lineage>
</organism>
<dbReference type="RefSeq" id="XP_013242791.1">
    <property type="nucleotide sequence ID" value="XM_013387337.1"/>
</dbReference>
<dbReference type="STRING" id="1037660.A0A066VS15"/>
<dbReference type="PANTHER" id="PTHR28595:SF1">
    <property type="entry name" value="LARGE RIBOSOMAL SUBUNIT PROTEIN ML54"/>
    <property type="match status" value="1"/>
</dbReference>
<dbReference type="OrthoDB" id="10252718at2759"/>
<feature type="compositionally biased region" description="Low complexity" evidence="8">
    <location>
        <begin position="141"/>
        <end position="164"/>
    </location>
</feature>
<dbReference type="AlphaFoldDB" id="A0A066VS15"/>
<evidence type="ECO:0000256" key="8">
    <source>
        <dbReference type="SAM" id="MobiDB-lite"/>
    </source>
</evidence>
<keyword evidence="2" id="KW-0809">Transit peptide</keyword>
<protein>
    <recommendedName>
        <fullName evidence="7">Large ribosomal subunit protein mL54</fullName>
    </recommendedName>
</protein>
<dbReference type="GO" id="GO:0003735">
    <property type="term" value="F:structural constituent of ribosome"/>
    <property type="evidence" value="ECO:0007669"/>
    <property type="project" value="TreeGrafter"/>
</dbReference>
<evidence type="ECO:0000256" key="2">
    <source>
        <dbReference type="ARBA" id="ARBA00022946"/>
    </source>
</evidence>
<dbReference type="HOGENOM" id="CLU_1375208_0_0_1"/>
<feature type="region of interest" description="Disordered" evidence="8">
    <location>
        <begin position="141"/>
        <end position="199"/>
    </location>
</feature>
<evidence type="ECO:0000313" key="9">
    <source>
        <dbReference type="EMBL" id="KDN44517.1"/>
    </source>
</evidence>
<keyword evidence="3" id="KW-0689">Ribosomal protein</keyword>
<evidence type="ECO:0000256" key="1">
    <source>
        <dbReference type="ARBA" id="ARBA00004173"/>
    </source>
</evidence>
<evidence type="ECO:0000256" key="6">
    <source>
        <dbReference type="ARBA" id="ARBA00033752"/>
    </source>
</evidence>
<dbReference type="InParanoid" id="A0A066VS15"/>
<sequence length="199" mass="20490">SSAPAGTILHGLSIYKDRPEPVARPDSHYPAWLWDIISSSSFSTDTSEASIAAETAGMSKGEARVAEKRIMKERRAAQKAKEAAAKKAQIAAEAAAAKAAAAQSSCAGVSLAGGAPLVLGEHRRIAALAADAEATQKEADAAASEAGLMPGQAAKKTGDDAATAVSGMSERELLEREKKRALRKASKSAIKTKNFVSSS</sequence>